<accession>A0ABU1QM02</accession>
<proteinExistence type="predicted"/>
<evidence type="ECO:0000313" key="2">
    <source>
        <dbReference type="Proteomes" id="UP001266807"/>
    </source>
</evidence>
<comment type="caution">
    <text evidence="1">The sequence shown here is derived from an EMBL/GenBank/DDBJ whole genome shotgun (WGS) entry which is preliminary data.</text>
</comment>
<dbReference type="Proteomes" id="UP001266807">
    <property type="component" value="Unassembled WGS sequence"/>
</dbReference>
<keyword evidence="2" id="KW-1185">Reference proteome</keyword>
<reference evidence="1 2" key="1">
    <citation type="submission" date="2023-07" db="EMBL/GenBank/DDBJ databases">
        <title>Sorghum-associated microbial communities from plants grown in Nebraska, USA.</title>
        <authorList>
            <person name="Schachtman D."/>
        </authorList>
    </citation>
    <scope>NUCLEOTIDE SEQUENCE [LARGE SCALE GENOMIC DNA]</scope>
    <source>
        <strain evidence="1 2">BE143</strain>
    </source>
</reference>
<protein>
    <submittedName>
        <fullName evidence="1">Uncharacterized protein</fullName>
    </submittedName>
</protein>
<gene>
    <name evidence="1" type="ORF">J2W98_004975</name>
</gene>
<sequence>MFQRIVYGNYKTYNFFSYNDFKIWTSWGPDGSHVSKTNVPITGPYTSLAISNINAFATSHASMKYNLAQTLIALGVAAVTWETVVGLVGSGLTGAASAAGVVNDRSQARSSLKQAYNYIQRM</sequence>
<dbReference type="EMBL" id="JAVDUG010000009">
    <property type="protein sequence ID" value="MDR6780668.1"/>
    <property type="molecule type" value="Genomic_DNA"/>
</dbReference>
<evidence type="ECO:0000313" key="1">
    <source>
        <dbReference type="EMBL" id="MDR6780668.1"/>
    </source>
</evidence>
<dbReference type="RefSeq" id="WP_220027034.1">
    <property type="nucleotide sequence ID" value="NZ_JAVDUG010000009.1"/>
</dbReference>
<organism evidence="1 2">
    <name type="scientific">Paenibacillus peoriae</name>
    <dbReference type="NCBI Taxonomy" id="59893"/>
    <lineage>
        <taxon>Bacteria</taxon>
        <taxon>Bacillati</taxon>
        <taxon>Bacillota</taxon>
        <taxon>Bacilli</taxon>
        <taxon>Bacillales</taxon>
        <taxon>Paenibacillaceae</taxon>
        <taxon>Paenibacillus</taxon>
    </lineage>
</organism>
<name>A0ABU1QM02_9BACL</name>